<proteinExistence type="predicted"/>
<protein>
    <submittedName>
        <fullName evidence="1">Uncharacterized protein</fullName>
    </submittedName>
</protein>
<sequence>MPFITTVQFLPSLYMDTATDTDQINCQTGQGSIETLEYEPDSNEPFDLLAYQTTRYDYQDCVSPEHAALGVATIDGTASLETRFSGLNLSVNKYSATNFYLFTKDMTGNEKTTILNGSWLAAYSLSTEITSIEFKYLLEQYPGTGLGTFLYKSLATTQKDGTHHLSGHWVIEDANGETIEFTVSGAQDDSVFVTARGVAMGEYDL</sequence>
<dbReference type="RefSeq" id="WP_008043440.1">
    <property type="nucleotide sequence ID" value="NZ_CH724150.1"/>
</dbReference>
<evidence type="ECO:0000313" key="2">
    <source>
        <dbReference type="Proteomes" id="UP000005953"/>
    </source>
</evidence>
<dbReference type="HOGENOM" id="CLU_1336616_0_0_6"/>
<evidence type="ECO:0000313" key="1">
    <source>
        <dbReference type="EMBL" id="EAR09700.1"/>
    </source>
</evidence>
<accession>A4BDU1</accession>
<organism evidence="1 2">
    <name type="scientific">Reinekea blandensis MED297</name>
    <dbReference type="NCBI Taxonomy" id="314283"/>
    <lineage>
        <taxon>Bacteria</taxon>
        <taxon>Pseudomonadati</taxon>
        <taxon>Pseudomonadota</taxon>
        <taxon>Gammaproteobacteria</taxon>
        <taxon>Oceanospirillales</taxon>
        <taxon>Saccharospirillaceae</taxon>
        <taxon>Reinekea</taxon>
    </lineage>
</organism>
<dbReference type="OrthoDB" id="9795226at2"/>
<dbReference type="Proteomes" id="UP000005953">
    <property type="component" value="Unassembled WGS sequence"/>
</dbReference>
<dbReference type="AlphaFoldDB" id="A4BDU1"/>
<comment type="caution">
    <text evidence="1">The sequence shown here is derived from an EMBL/GenBank/DDBJ whole genome shotgun (WGS) entry which is preliminary data.</text>
</comment>
<gene>
    <name evidence="1" type="ORF">MED297_16114</name>
</gene>
<dbReference type="EMBL" id="AAOE01000008">
    <property type="protein sequence ID" value="EAR09700.1"/>
    <property type="molecule type" value="Genomic_DNA"/>
</dbReference>
<name>A4BDU1_9GAMM</name>
<keyword evidence="2" id="KW-1185">Reference proteome</keyword>
<reference evidence="1 2" key="1">
    <citation type="submission" date="2006-02" db="EMBL/GenBank/DDBJ databases">
        <authorList>
            <person name="Pinhassi J."/>
            <person name="Pedros-Alio C."/>
            <person name="Ferriera S."/>
            <person name="Johnson J."/>
            <person name="Kravitz S."/>
            <person name="Halpern A."/>
            <person name="Remington K."/>
            <person name="Beeson K."/>
            <person name="Tran B."/>
            <person name="Rogers Y.-H."/>
            <person name="Friedman R."/>
            <person name="Venter J.C."/>
        </authorList>
    </citation>
    <scope>NUCLEOTIDE SEQUENCE [LARGE SCALE GENOMIC DNA]</scope>
    <source>
        <strain evidence="1 2">MED297</strain>
    </source>
</reference>